<feature type="compositionally biased region" description="Basic and acidic residues" evidence="8">
    <location>
        <begin position="60"/>
        <end position="72"/>
    </location>
</feature>
<dbReference type="InterPro" id="IPR001245">
    <property type="entry name" value="Ser-Thr/Tyr_kinase_cat_dom"/>
</dbReference>
<dbReference type="Gene3D" id="1.10.510.10">
    <property type="entry name" value="Transferase(Phosphotransferase) domain 1"/>
    <property type="match status" value="1"/>
</dbReference>
<feature type="active site" description="Proton acceptor" evidence="6">
    <location>
        <position position="306"/>
    </location>
</feature>
<dbReference type="CDD" id="cd06606">
    <property type="entry name" value="STKc_MAPKKK"/>
    <property type="match status" value="1"/>
</dbReference>
<evidence type="ECO:0000256" key="8">
    <source>
        <dbReference type="SAM" id="MobiDB-lite"/>
    </source>
</evidence>
<dbReference type="EMBL" id="HBGF01042679">
    <property type="protein sequence ID" value="CAD9142749.1"/>
    <property type="molecule type" value="Transcribed_RNA"/>
</dbReference>
<dbReference type="PROSITE" id="PS50011">
    <property type="entry name" value="PROTEIN_KINASE_DOM"/>
    <property type="match status" value="1"/>
</dbReference>
<evidence type="ECO:0000256" key="2">
    <source>
        <dbReference type="ARBA" id="ARBA00022679"/>
    </source>
</evidence>
<evidence type="ECO:0000313" key="10">
    <source>
        <dbReference type="EMBL" id="CAD9142748.1"/>
    </source>
</evidence>
<keyword evidence="7" id="KW-0479">Metal-binding</keyword>
<dbReference type="AlphaFoldDB" id="A0A6U4W5G9"/>
<dbReference type="PANTHER" id="PTHR11584">
    <property type="entry name" value="SERINE/THREONINE PROTEIN KINASE"/>
    <property type="match status" value="1"/>
</dbReference>
<dbReference type="GO" id="GO:0046872">
    <property type="term" value="F:metal ion binding"/>
    <property type="evidence" value="ECO:0007669"/>
    <property type="project" value="UniProtKB-KW"/>
</dbReference>
<gene>
    <name evidence="10" type="ORF">NDES1114_LOCUS28560</name>
    <name evidence="11" type="ORF">NDES1114_LOCUS28561</name>
</gene>
<dbReference type="InterPro" id="IPR008271">
    <property type="entry name" value="Ser/Thr_kinase_AS"/>
</dbReference>
<dbReference type="InterPro" id="IPR011009">
    <property type="entry name" value="Kinase-like_dom_sf"/>
</dbReference>
<evidence type="ECO:0000256" key="6">
    <source>
        <dbReference type="PIRSR" id="PIRSR000615-1"/>
    </source>
</evidence>
<evidence type="ECO:0000256" key="1">
    <source>
        <dbReference type="ARBA" id="ARBA00022527"/>
    </source>
</evidence>
<sequence length="445" mass="48152">MGCAASTPEADKNNAGATASNGDDNAPAPGQLDGGEGAPRNVVKVQAAPTVKMSKAQELALKKRQEEEEAEKKKKNARARTKKDAPPPEIRTTRAADLAAAKQRSDNVSSPAANKGGKTMASKVSPSPKAASSEATNPLLTPSMSESMPTAMAASSSTAMSPAPDPTFTEDDFRGFTRMKMLGKGSFGTTYECGLRSCKIVCVKVIEFGLGASLEDLAQLRSEIALMKRFNHPNIVQYYGCTEDETSKNINIFMEYVTGGTLTSYLKRFDHSDNRGRLPTETAKDWTRQMLLGVQYLHDSGVIHRDIKGANILVTNHGVLKLADFGCSKSIDEACSRTRGCSTMVGTPYWMAPEVLKSEPYGTKADIWSVGCTVVEMVTGKPPWPEMDNMWAAVYKIANSKGLPPGIPKDLSKDMIAFLEKCFERDPKKRPTAAELLKHKWLASG</sequence>
<keyword evidence="7" id="KW-0460">Magnesium</keyword>
<accession>A0A6U4W5G9</accession>
<name>A0A6U4W5G9_NEODS</name>
<keyword evidence="5" id="KW-0067">ATP-binding</keyword>
<keyword evidence="2" id="KW-0808">Transferase</keyword>
<dbReference type="Pfam" id="PF00069">
    <property type="entry name" value="Pkinase"/>
    <property type="match status" value="1"/>
</dbReference>
<feature type="compositionally biased region" description="Low complexity" evidence="8">
    <location>
        <begin position="121"/>
        <end position="147"/>
    </location>
</feature>
<dbReference type="InterPro" id="IPR000719">
    <property type="entry name" value="Prot_kinase_dom"/>
</dbReference>
<evidence type="ECO:0000313" key="11">
    <source>
        <dbReference type="EMBL" id="CAD9142749.1"/>
    </source>
</evidence>
<feature type="compositionally biased region" description="Basic and acidic residues" evidence="8">
    <location>
        <begin position="82"/>
        <end position="94"/>
    </location>
</feature>
<keyword evidence="4" id="KW-0418">Kinase</keyword>
<evidence type="ECO:0000259" key="9">
    <source>
        <dbReference type="PROSITE" id="PS50011"/>
    </source>
</evidence>
<dbReference type="GO" id="GO:0005524">
    <property type="term" value="F:ATP binding"/>
    <property type="evidence" value="ECO:0007669"/>
    <property type="project" value="UniProtKB-KW"/>
</dbReference>
<feature type="domain" description="Protein kinase" evidence="9">
    <location>
        <begin position="176"/>
        <end position="442"/>
    </location>
</feature>
<evidence type="ECO:0000256" key="7">
    <source>
        <dbReference type="PIRSR" id="PIRSR000615-3"/>
    </source>
</evidence>
<keyword evidence="3" id="KW-0547">Nucleotide-binding</keyword>
<protein>
    <recommendedName>
        <fullName evidence="9">Protein kinase domain-containing protein</fullName>
    </recommendedName>
</protein>
<dbReference type="SUPFAM" id="SSF56112">
    <property type="entry name" value="Protein kinase-like (PK-like)"/>
    <property type="match status" value="1"/>
</dbReference>
<dbReference type="PANTHER" id="PTHR11584:SF369">
    <property type="entry name" value="MITOGEN-ACTIVATED PROTEIN KINASE KINASE KINASE 19-RELATED"/>
    <property type="match status" value="1"/>
</dbReference>
<evidence type="ECO:0000256" key="3">
    <source>
        <dbReference type="ARBA" id="ARBA00022741"/>
    </source>
</evidence>
<keyword evidence="1" id="KW-0723">Serine/threonine-protein kinase</keyword>
<evidence type="ECO:0000256" key="5">
    <source>
        <dbReference type="ARBA" id="ARBA00022840"/>
    </source>
</evidence>
<organism evidence="10">
    <name type="scientific">Neobodo designis</name>
    <name type="common">Flagellated protozoan</name>
    <name type="synonym">Bodo designis</name>
    <dbReference type="NCBI Taxonomy" id="312471"/>
    <lineage>
        <taxon>Eukaryota</taxon>
        <taxon>Discoba</taxon>
        <taxon>Euglenozoa</taxon>
        <taxon>Kinetoplastea</taxon>
        <taxon>Metakinetoplastina</taxon>
        <taxon>Neobodonida</taxon>
        <taxon>Neobodo</taxon>
    </lineage>
</organism>
<dbReference type="GO" id="GO:0004674">
    <property type="term" value="F:protein serine/threonine kinase activity"/>
    <property type="evidence" value="ECO:0007669"/>
    <property type="project" value="UniProtKB-KW"/>
</dbReference>
<evidence type="ECO:0000256" key="4">
    <source>
        <dbReference type="ARBA" id="ARBA00022777"/>
    </source>
</evidence>
<feature type="region of interest" description="Disordered" evidence="8">
    <location>
        <begin position="1"/>
        <end position="147"/>
    </location>
</feature>
<dbReference type="PROSITE" id="PS00108">
    <property type="entry name" value="PROTEIN_KINASE_ST"/>
    <property type="match status" value="1"/>
</dbReference>
<dbReference type="EMBL" id="HBGF01042678">
    <property type="protein sequence ID" value="CAD9142748.1"/>
    <property type="molecule type" value="Transcribed_RNA"/>
</dbReference>
<dbReference type="PRINTS" id="PR00109">
    <property type="entry name" value="TYRKINASE"/>
</dbReference>
<dbReference type="SMART" id="SM00220">
    <property type="entry name" value="S_TKc"/>
    <property type="match status" value="1"/>
</dbReference>
<feature type="binding site" evidence="7">
    <location>
        <position position="324"/>
    </location>
    <ligand>
        <name>Mg(2+)</name>
        <dbReference type="ChEBI" id="CHEBI:18420"/>
    </ligand>
</feature>
<proteinExistence type="predicted"/>
<reference evidence="10" key="1">
    <citation type="submission" date="2021-01" db="EMBL/GenBank/DDBJ databases">
        <authorList>
            <person name="Corre E."/>
            <person name="Pelletier E."/>
            <person name="Niang G."/>
            <person name="Scheremetjew M."/>
            <person name="Finn R."/>
            <person name="Kale V."/>
            <person name="Holt S."/>
            <person name="Cochrane G."/>
            <person name="Meng A."/>
            <person name="Brown T."/>
            <person name="Cohen L."/>
        </authorList>
    </citation>
    <scope>NUCLEOTIDE SEQUENCE</scope>
    <source>
        <strain evidence="10">CCAP 1951/1</strain>
    </source>
</reference>
<feature type="binding site" evidence="7">
    <location>
        <position position="311"/>
    </location>
    <ligand>
        <name>Mg(2+)</name>
        <dbReference type="ChEBI" id="CHEBI:18420"/>
    </ligand>
</feature>